<organism evidence="1 2">
    <name type="scientific">Linum tenue</name>
    <dbReference type="NCBI Taxonomy" id="586396"/>
    <lineage>
        <taxon>Eukaryota</taxon>
        <taxon>Viridiplantae</taxon>
        <taxon>Streptophyta</taxon>
        <taxon>Embryophyta</taxon>
        <taxon>Tracheophyta</taxon>
        <taxon>Spermatophyta</taxon>
        <taxon>Magnoliopsida</taxon>
        <taxon>eudicotyledons</taxon>
        <taxon>Gunneridae</taxon>
        <taxon>Pentapetalae</taxon>
        <taxon>rosids</taxon>
        <taxon>fabids</taxon>
        <taxon>Malpighiales</taxon>
        <taxon>Linaceae</taxon>
        <taxon>Linum</taxon>
    </lineage>
</organism>
<protein>
    <submittedName>
        <fullName evidence="1">Uncharacterized protein</fullName>
    </submittedName>
</protein>
<dbReference type="Proteomes" id="UP001154282">
    <property type="component" value="Unassembled WGS sequence"/>
</dbReference>
<comment type="caution">
    <text evidence="1">The sequence shown here is derived from an EMBL/GenBank/DDBJ whole genome shotgun (WGS) entry which is preliminary data.</text>
</comment>
<proteinExistence type="predicted"/>
<reference evidence="1" key="1">
    <citation type="submission" date="2022-08" db="EMBL/GenBank/DDBJ databases">
        <authorList>
            <person name="Gutierrez-Valencia J."/>
        </authorList>
    </citation>
    <scope>NUCLEOTIDE SEQUENCE</scope>
</reference>
<sequence>MCICLSRFMRVISAQQSDHAYFLCIISVFLKDVSPQSEGLLLVCFLIELLSREVLRSTWARMFIRNWISMRRVCCPQDWTVVIRSLTPEAIENLRGKQIMVQPEQSGAVLISGIVHLY</sequence>
<dbReference type="EMBL" id="CAMGYJ010000009">
    <property type="protein sequence ID" value="CAI0470003.1"/>
    <property type="molecule type" value="Genomic_DNA"/>
</dbReference>
<evidence type="ECO:0000313" key="1">
    <source>
        <dbReference type="EMBL" id="CAI0470003.1"/>
    </source>
</evidence>
<dbReference type="AlphaFoldDB" id="A0AAV0PIH4"/>
<keyword evidence="2" id="KW-1185">Reference proteome</keyword>
<accession>A0AAV0PIH4</accession>
<evidence type="ECO:0000313" key="2">
    <source>
        <dbReference type="Proteomes" id="UP001154282"/>
    </source>
</evidence>
<gene>
    <name evidence="1" type="ORF">LITE_LOCUS38390</name>
</gene>
<name>A0AAV0PIH4_9ROSI</name>